<dbReference type="InterPro" id="IPR016024">
    <property type="entry name" value="ARM-type_fold"/>
</dbReference>
<sequence>MSDQRTSVVSTKGSNQHLWNLLQGRVVVATDDVVIEELQDNVDRITRALTYYKPYAAKDGEEKVKFPALPKVMREDWSDDLLGSSKPGDSKADDPTASGTAKKGSESSVSSFDQLRKAIAQELDIDIDVTTELLISYMMYEYKGSRTTYDRIIDTHRSFLKFLKELTEYYMRERICLLLCTQSILARLADVEDIFYNVIETFRTLISYKNWCWGLLNSLEVAKNEEEVIEIMHCILLLTYKLPNETIPEFFTFLNNNGFSNLRKSDAMKMAEGTTMYSALLVAGITDCCSSVFPQEFSAVIKNFVSTNFETLLLNPFNIGAVFACYDLFCKDDQQITLKMKRIPCNPSVTFTAMMTLAEHYGKNSLRDRHSISLTVSASMFEAFESLLTNYDINHFGTNTQGFLILSKILQHNTVAENFLCGTPLALTALYTDATSVFPIDTPSTLHIWKSLCMSVRTKDNCNTLISGVAKLNCVAEYLDDELNVCTKRTGEFGIINLRSRTVFGVEIERGVHGSVNVHENMPYISWELPSSVEANAFSVIGSIIGPMAQQIDEMEKVYRSPPSDYESYDYMPKLVFAVAEFIIQFMQNTDAAIDEITFLVHPTCIILERMLKNVRDTEEKQNLLKYLLGIVGAVNEFLYDKVTLFNYIYDVLPGGDKVSVVENMILRRESISSTRCEVTLSFLSLVASFAENENSWKQGHDSVFEARFIKSIAFISENILSACPIWRVGNEGIRLQIYMKCLEIFNTIYSLEGEEWTELKRECIKFLIAPSSCLLILLTTQENALQDSIIRPTGDNKVLVEVVCSALKLLHKVIRFEKRVLMALNRIWEGSLVSVLGIHTRHRLNPIIPTLTMMILKQIAEHSNMSMLSGFGSDETAFRDVMIQRLEFIAEDINLKIAVLDFLTVISQTQTSIMQCFFKDGTLENNVLDLIQGHEDLSAACLHFFRSLFRQNLPVPRSRGGFWTTMFTPINYLTRGSKIEIVAATLHIVIFELYADGINDALFSTELEQFMKTDQLRVVVDVVIEDTTEKSNKCLLAFKHFFLLIIGRPELSKLIPKDVLLEIQNQMFEALWKVCEEDVEDRQRCKSLSELVTILTTPESATVEFIAQLLLKLIKTFKFHSLGVKLSLLCLVNKCFTHCKETLRDGVIENTLRIIRKVFDSSINLVDMMENEESYPILAATSTLMTTIVEKQPFECWGSAFEKELIPLSLLSIACVGIMKQKAPNVVSNCLSALITLAEHPQGCRLLPTTGMSKRLWLHLYKFTDDVCDVEWSNIFLFCLNLNSKLLGSQKRNYLDEALAFWGLYSGYLNHKLSLMMNLTETCVVVDDTEKGYNDMKAVLSCNAFVLNDILMLMPYLEEWQKSQPAEVFKSIRGVFYVLQEACSLLRQPLLLQSSLISKSKSMSSELKLSPKLLEMQTRLWEICDICMHILVKLKSKEEEFIEKSALIPTMFQTGQLCIKALTKGERKYHSGINVTSRVSSILEKVMLMVYSFTIPVLDDASVDIKFQIGFRRELGTEVVSLIDGIRRLSIPKNDFLITICSKMETKFK</sequence>
<protein>
    <submittedName>
        <fullName evidence="2">Uncharacterized protein</fullName>
    </submittedName>
</protein>
<evidence type="ECO:0000256" key="1">
    <source>
        <dbReference type="SAM" id="MobiDB-lite"/>
    </source>
</evidence>
<dbReference type="PANTHER" id="PTHR31431:SF1">
    <property type="entry name" value="NUCLEOPORIN NUP188"/>
    <property type="match status" value="1"/>
</dbReference>
<evidence type="ECO:0000313" key="2">
    <source>
        <dbReference type="EMBL" id="CAL8078959.1"/>
    </source>
</evidence>
<dbReference type="InterPro" id="IPR011989">
    <property type="entry name" value="ARM-like"/>
</dbReference>
<dbReference type="Gene3D" id="1.25.10.10">
    <property type="entry name" value="Leucine-rich Repeat Variant"/>
    <property type="match status" value="1"/>
</dbReference>
<accession>A0ABP1PZF4</accession>
<comment type="caution">
    <text evidence="2">The sequence shown here is derived from an EMBL/GenBank/DDBJ whole genome shotgun (WGS) entry which is preliminary data.</text>
</comment>
<organism evidence="2 3">
    <name type="scientific">Orchesella dallaii</name>
    <dbReference type="NCBI Taxonomy" id="48710"/>
    <lineage>
        <taxon>Eukaryota</taxon>
        <taxon>Metazoa</taxon>
        <taxon>Ecdysozoa</taxon>
        <taxon>Arthropoda</taxon>
        <taxon>Hexapoda</taxon>
        <taxon>Collembola</taxon>
        <taxon>Entomobryomorpha</taxon>
        <taxon>Entomobryoidea</taxon>
        <taxon>Orchesellidae</taxon>
        <taxon>Orchesellinae</taxon>
        <taxon>Orchesella</taxon>
    </lineage>
</organism>
<keyword evidence="3" id="KW-1185">Reference proteome</keyword>
<evidence type="ECO:0000313" key="3">
    <source>
        <dbReference type="Proteomes" id="UP001642540"/>
    </source>
</evidence>
<dbReference type="SUPFAM" id="SSF48371">
    <property type="entry name" value="ARM repeat"/>
    <property type="match status" value="1"/>
</dbReference>
<dbReference type="PANTHER" id="PTHR31431">
    <property type="entry name" value="NUCLEOPORIN NUP188 HOMOLOG"/>
    <property type="match status" value="1"/>
</dbReference>
<dbReference type="EMBL" id="CAXLJM020000013">
    <property type="protein sequence ID" value="CAL8078959.1"/>
    <property type="molecule type" value="Genomic_DNA"/>
</dbReference>
<proteinExistence type="predicted"/>
<reference evidence="2 3" key="1">
    <citation type="submission" date="2024-08" db="EMBL/GenBank/DDBJ databases">
        <authorList>
            <person name="Cucini C."/>
            <person name="Frati F."/>
        </authorList>
    </citation>
    <scope>NUCLEOTIDE SEQUENCE [LARGE SCALE GENOMIC DNA]</scope>
</reference>
<gene>
    <name evidence="2" type="ORF">ODALV1_LOCUS4238</name>
</gene>
<feature type="region of interest" description="Disordered" evidence="1">
    <location>
        <begin position="83"/>
        <end position="106"/>
    </location>
</feature>
<name>A0ABP1PZF4_9HEXA</name>
<dbReference type="Proteomes" id="UP001642540">
    <property type="component" value="Unassembled WGS sequence"/>
</dbReference>
<dbReference type="InterPro" id="IPR044840">
    <property type="entry name" value="Nup188"/>
</dbReference>